<reference evidence="1 2" key="1">
    <citation type="submission" date="2020-05" db="EMBL/GenBank/DDBJ databases">
        <title>Parvularcula mediterraneae sp. nov., isolated from polypropylene straw from shallow seawater of the seashore of Laganas in Zakynthos island, Greece.</title>
        <authorList>
            <person name="Szabo I."/>
            <person name="Al-Omari J."/>
            <person name="Rado J."/>
            <person name="Szerdahelyi G.S."/>
        </authorList>
    </citation>
    <scope>NUCLEOTIDE SEQUENCE [LARGE SCALE GENOMIC DNA]</scope>
    <source>
        <strain evidence="1 2">ZS-1/3</strain>
    </source>
</reference>
<accession>A0A7Y3RK19</accession>
<dbReference type="Proteomes" id="UP000536835">
    <property type="component" value="Unassembled WGS sequence"/>
</dbReference>
<name>A0A7Y3RK19_9PROT</name>
<keyword evidence="2" id="KW-1185">Reference proteome</keyword>
<protein>
    <submittedName>
        <fullName evidence="1">Uncharacterized protein</fullName>
    </submittedName>
</protein>
<dbReference type="EMBL" id="JABFCX010000002">
    <property type="protein sequence ID" value="NNU14966.1"/>
    <property type="molecule type" value="Genomic_DNA"/>
</dbReference>
<dbReference type="AlphaFoldDB" id="A0A7Y3RK19"/>
<gene>
    <name evidence="1" type="ORF">HK107_01340</name>
</gene>
<organism evidence="1 2">
    <name type="scientific">Parvularcula mediterranea</name>
    <dbReference type="NCBI Taxonomy" id="2732508"/>
    <lineage>
        <taxon>Bacteria</taxon>
        <taxon>Pseudomonadati</taxon>
        <taxon>Pseudomonadota</taxon>
        <taxon>Alphaproteobacteria</taxon>
        <taxon>Parvularculales</taxon>
        <taxon>Parvularculaceae</taxon>
        <taxon>Parvularcula</taxon>
    </lineage>
</organism>
<proteinExistence type="predicted"/>
<evidence type="ECO:0000313" key="2">
    <source>
        <dbReference type="Proteomes" id="UP000536835"/>
    </source>
</evidence>
<sequence>MSDQENQTDTAKFSKPVALAKGAPRVGSEQVALLDVEAERSERQLKTERLKKLRLEAEAQAS</sequence>
<dbReference type="RefSeq" id="WP_173196054.1">
    <property type="nucleotide sequence ID" value="NZ_JABFCX010000002.1"/>
</dbReference>
<evidence type="ECO:0000313" key="1">
    <source>
        <dbReference type="EMBL" id="NNU14966.1"/>
    </source>
</evidence>
<comment type="caution">
    <text evidence="1">The sequence shown here is derived from an EMBL/GenBank/DDBJ whole genome shotgun (WGS) entry which is preliminary data.</text>
</comment>